<dbReference type="Gene3D" id="1.10.30.10">
    <property type="entry name" value="High mobility group box domain"/>
    <property type="match status" value="1"/>
</dbReference>
<evidence type="ECO:0000313" key="4">
    <source>
        <dbReference type="Proteomes" id="UP000504632"/>
    </source>
</evidence>
<reference evidence="5" key="1">
    <citation type="submission" date="2025-08" db="UniProtKB">
        <authorList>
            <consortium name="RefSeq"/>
        </authorList>
    </citation>
    <scope>IDENTIFICATION</scope>
</reference>
<keyword evidence="1" id="KW-0539">Nucleus</keyword>
<evidence type="ECO:0000256" key="1">
    <source>
        <dbReference type="PROSITE-ProRule" id="PRU00267"/>
    </source>
</evidence>
<dbReference type="InParanoid" id="A0A6J2UQ07"/>
<sequence>MEVIYEEGEVKIIEEVESCYTLEVSSPKKKKKSKGNGDHTDKPKKPRSAYLLYYFDVHQTIQQEYPDIPQSEINKRISDSWKRLNVADRGFYLERAKMEKEGMDPNTQSTGSSQDVPGFRKILPRANFVLLPKGSVGEDRFGDPVEVCMEAGVEPQGEGIFSEGLENRTQEALLSSGTLGNEVELSEQCIAIEGLSEETAITLDRTGALQGILSQYSSKAASSQVSTHNPQNATQLMKDEGAKHIGGTHSGIGMVVEEGPEDVSLVQPVKAEATHLVAIIPNQELLENKIIPAAASSIMMVPVMSNLRSEPKPSFKLPIKYTRRGRGSCSTPGCSFSYVTRHKPPQCPDCGQHLGGKWVASAKKAPEKSAVPGNKLPPGKQSKNQNEECKSSASTEMEPQHTANPPNEVTTQTEREEKKTGRPTNPVNVRDNASPTADKDSTSSGDKLVRPKKGKVSSQKTTPPDGATSKTTAVTLTEGKTAVIGLSSGRVRVIGKEKSSSSLRKRRVRAILPAPANPSPSSQAAIVQWIAVPPNKLKDEIKINNRIAKSTNDKVAALKPSTLKQLGHTIMPNPLEQQPTQISSHQYIVTENGVKILSVIPFKNSSSSSLSLGLSTARGRGRCKNPSCDYIYKNRHKPQHCPNCGWELTKKTAKRAKMETDPESVAASAALLDPYQPLGPAQREIQRQSTLQLLRKSLQIPESEAELQDVLDLIQELNKTQPATGGEGEGERDGDAQRMGWPSFYEPAATHCTLCHYPLFKGDKGSVAGQENCWLLSDSGIQTASVQLKICMNLQCLALHSFTDLHPGLFNVGNKLLVSLDLFFKIRNQIRLGQDPAQAALIILDHVQKQSACALSSEEVTQVQELLCSGYWAFECLTVRDYNDMICGVCGIAPKIEIVQRNSRNVLQLKNVEFTWPDFQTCDEVHVDEFWLTMENEALEQAVFPSSIPITRFDASIIAPFFPPLMRNTLVINTEKDKIVQDAPQKGDASMLVRLIHEGLLKPEQIDQHTEAELRHVLEKCGIPVTPHCTKDDLLVSVCFLYTHVQNGLATAPQPPDHLTAGKLSKICPHQVVCGSKYMVRRESARDHVDLLISSRFWPPVYVTDCAQKVALCTDVQYPELASQMWGRNQGCFSDPMGKAEYVSCTELQDQQYSVDLSDVDNSQAHPITKSPSRWVVHQGGRGQEQENPGHDPHHAMTLCKELEPYVSLVAELMEEREEDEPDNTSSPTAMRRKALTFENAAYYYLYNRLVDFLSSRDIVSQQIMEVLKVCQPGEVVIRDALYRLGVAQINTEHEEMGEIQERDSDQVGEEVVLQ</sequence>
<protein>
    <submittedName>
        <fullName evidence="5">HMG domain-containing protein 3</fullName>
    </submittedName>
</protein>
<feature type="region of interest" description="Disordered" evidence="2">
    <location>
        <begin position="1296"/>
        <end position="1315"/>
    </location>
</feature>
<feature type="domain" description="HMG box" evidence="3">
    <location>
        <begin position="43"/>
        <end position="111"/>
    </location>
</feature>
<dbReference type="Pfam" id="PF18717">
    <property type="entry name" value="CxC4"/>
    <property type="match status" value="1"/>
</dbReference>
<dbReference type="CTD" id="22993"/>
<organism evidence="4 5">
    <name type="scientific">Chanos chanos</name>
    <name type="common">Milkfish</name>
    <name type="synonym">Mugil chanos</name>
    <dbReference type="NCBI Taxonomy" id="29144"/>
    <lineage>
        <taxon>Eukaryota</taxon>
        <taxon>Metazoa</taxon>
        <taxon>Chordata</taxon>
        <taxon>Craniata</taxon>
        <taxon>Vertebrata</taxon>
        <taxon>Euteleostomi</taxon>
        <taxon>Actinopterygii</taxon>
        <taxon>Neopterygii</taxon>
        <taxon>Teleostei</taxon>
        <taxon>Ostariophysi</taxon>
        <taxon>Gonorynchiformes</taxon>
        <taxon>Chanidae</taxon>
        <taxon>Chanos</taxon>
    </lineage>
</organism>
<dbReference type="OrthoDB" id="8948380at2759"/>
<dbReference type="FunCoup" id="A0A6J2UQ07">
    <property type="interactions" value="1751"/>
</dbReference>
<feature type="region of interest" description="Disordered" evidence="2">
    <location>
        <begin position="361"/>
        <end position="474"/>
    </location>
</feature>
<name>A0A6J2UQ07_CHACN</name>
<dbReference type="RefSeq" id="XP_030621357.1">
    <property type="nucleotide sequence ID" value="XM_030765497.1"/>
</dbReference>
<dbReference type="GO" id="GO:0003677">
    <property type="term" value="F:DNA binding"/>
    <property type="evidence" value="ECO:0007669"/>
    <property type="project" value="UniProtKB-UniRule"/>
</dbReference>
<evidence type="ECO:0000256" key="2">
    <source>
        <dbReference type="SAM" id="MobiDB-lite"/>
    </source>
</evidence>
<feature type="DNA-binding region" description="HMG box" evidence="1">
    <location>
        <begin position="43"/>
        <end position="111"/>
    </location>
</feature>
<feature type="compositionally biased region" description="Basic and acidic residues" evidence="2">
    <location>
        <begin position="1296"/>
        <end position="1306"/>
    </location>
</feature>
<dbReference type="Pfam" id="PF09011">
    <property type="entry name" value="HMG_box_2"/>
    <property type="match status" value="1"/>
</dbReference>
<dbReference type="InterPro" id="IPR039598">
    <property type="entry name" value="HMGXB3"/>
</dbReference>
<dbReference type="GO" id="GO:0005634">
    <property type="term" value="C:nucleus"/>
    <property type="evidence" value="ECO:0007669"/>
    <property type="project" value="UniProtKB-UniRule"/>
</dbReference>
<dbReference type="SUPFAM" id="SSF47095">
    <property type="entry name" value="HMG-box"/>
    <property type="match status" value="1"/>
</dbReference>
<keyword evidence="1" id="KW-0238">DNA-binding</keyword>
<gene>
    <name evidence="5" type="primary">hmgxb3</name>
</gene>
<dbReference type="GeneID" id="115805011"/>
<dbReference type="PANTHER" id="PTHR17609">
    <property type="entry name" value="HMG DOMAIN-CONTAINING PROTEIN 3"/>
    <property type="match status" value="1"/>
</dbReference>
<accession>A0A6J2UQ07</accession>
<dbReference type="PROSITE" id="PS50118">
    <property type="entry name" value="HMG_BOX_2"/>
    <property type="match status" value="1"/>
</dbReference>
<keyword evidence="4" id="KW-1185">Reference proteome</keyword>
<dbReference type="SMART" id="SM00398">
    <property type="entry name" value="HMG"/>
    <property type="match status" value="1"/>
</dbReference>
<feature type="compositionally biased region" description="Polar residues" evidence="2">
    <location>
        <begin position="456"/>
        <end position="474"/>
    </location>
</feature>
<proteinExistence type="predicted"/>
<feature type="region of interest" description="Disordered" evidence="2">
    <location>
        <begin position="23"/>
        <end position="45"/>
    </location>
</feature>
<feature type="compositionally biased region" description="Polar residues" evidence="2">
    <location>
        <begin position="391"/>
        <end position="412"/>
    </location>
</feature>
<dbReference type="InterPro" id="IPR009071">
    <property type="entry name" value="HMG_box_dom"/>
</dbReference>
<feature type="compositionally biased region" description="Polar residues" evidence="2">
    <location>
        <begin position="422"/>
        <end position="435"/>
    </location>
</feature>
<evidence type="ECO:0000259" key="3">
    <source>
        <dbReference type="PROSITE" id="PS50118"/>
    </source>
</evidence>
<dbReference type="InterPro" id="IPR040648">
    <property type="entry name" value="HMGXB3_CxC4"/>
</dbReference>
<evidence type="ECO:0000313" key="5">
    <source>
        <dbReference type="RefSeq" id="XP_030621357.1"/>
    </source>
</evidence>
<dbReference type="Proteomes" id="UP000504632">
    <property type="component" value="Chromosome 2"/>
</dbReference>
<dbReference type="InterPro" id="IPR036910">
    <property type="entry name" value="HMG_box_dom_sf"/>
</dbReference>
<dbReference type="PANTHER" id="PTHR17609:SF2">
    <property type="entry name" value="HMG DOMAIN-CONTAINING PROTEIN 3"/>
    <property type="match status" value="1"/>
</dbReference>